<dbReference type="Pfam" id="PF02518">
    <property type="entry name" value="HATPase_c"/>
    <property type="match status" value="1"/>
</dbReference>
<feature type="modified residue" description="4-aspartylphosphate" evidence="5">
    <location>
        <position position="661"/>
    </location>
</feature>
<dbReference type="InterPro" id="IPR003661">
    <property type="entry name" value="HisK_dim/P_dom"/>
</dbReference>
<accession>A0A9X3CVN6</accession>
<dbReference type="SMART" id="SM00028">
    <property type="entry name" value="TPR"/>
    <property type="match status" value="5"/>
</dbReference>
<evidence type="ECO:0000256" key="5">
    <source>
        <dbReference type="PROSITE-ProRule" id="PRU00169"/>
    </source>
</evidence>
<keyword evidence="7" id="KW-0472">Membrane</keyword>
<dbReference type="InterPro" id="IPR011990">
    <property type="entry name" value="TPR-like_helical_dom_sf"/>
</dbReference>
<dbReference type="FunFam" id="3.30.565.10:FF:000010">
    <property type="entry name" value="Sensor histidine kinase RcsC"/>
    <property type="match status" value="1"/>
</dbReference>
<dbReference type="SUPFAM" id="SSF52172">
    <property type="entry name" value="CheY-like"/>
    <property type="match status" value="1"/>
</dbReference>
<dbReference type="Gene3D" id="1.25.40.10">
    <property type="entry name" value="Tetratricopeptide repeat domain"/>
    <property type="match status" value="2"/>
</dbReference>
<evidence type="ECO:0000256" key="3">
    <source>
        <dbReference type="ARBA" id="ARBA00022553"/>
    </source>
</evidence>
<dbReference type="PROSITE" id="PS50109">
    <property type="entry name" value="HIS_KIN"/>
    <property type="match status" value="1"/>
</dbReference>
<dbReference type="Pfam" id="PF00072">
    <property type="entry name" value="Response_reg"/>
    <property type="match status" value="1"/>
</dbReference>
<dbReference type="RefSeq" id="WP_266068773.1">
    <property type="nucleotide sequence ID" value="NZ_JAPJDA010000006.1"/>
</dbReference>
<evidence type="ECO:0000256" key="2">
    <source>
        <dbReference type="ARBA" id="ARBA00012438"/>
    </source>
</evidence>
<keyword evidence="12" id="KW-1185">Reference proteome</keyword>
<organism evidence="11 12">
    <name type="scientific">Salinimicrobium profundisediminis</name>
    <dbReference type="NCBI Taxonomy" id="2994553"/>
    <lineage>
        <taxon>Bacteria</taxon>
        <taxon>Pseudomonadati</taxon>
        <taxon>Bacteroidota</taxon>
        <taxon>Flavobacteriia</taxon>
        <taxon>Flavobacteriales</taxon>
        <taxon>Flavobacteriaceae</taxon>
        <taxon>Salinimicrobium</taxon>
    </lineage>
</organism>
<keyword evidence="3 5" id="KW-0597">Phosphoprotein</keyword>
<dbReference type="SMART" id="SM00388">
    <property type="entry name" value="HisKA"/>
    <property type="match status" value="1"/>
</dbReference>
<reference evidence="11" key="1">
    <citation type="submission" date="2022-11" db="EMBL/GenBank/DDBJ databases">
        <title>Salinimicrobium profundisediminis sp. nov., isolated from deep-sea sediment of the Mariana Trench.</title>
        <authorList>
            <person name="Fu H."/>
        </authorList>
    </citation>
    <scope>NUCLEOTIDE SEQUENCE</scope>
    <source>
        <strain evidence="11">MT39</strain>
    </source>
</reference>
<dbReference type="SUPFAM" id="SSF47384">
    <property type="entry name" value="Homodimeric domain of signal transducing histidine kinase"/>
    <property type="match status" value="1"/>
</dbReference>
<proteinExistence type="predicted"/>
<feature type="domain" description="Response regulatory" evidence="10">
    <location>
        <begin position="612"/>
        <end position="726"/>
    </location>
</feature>
<dbReference type="SMART" id="SM00387">
    <property type="entry name" value="HATPase_c"/>
    <property type="match status" value="1"/>
</dbReference>
<dbReference type="Pfam" id="PF00512">
    <property type="entry name" value="HisKA"/>
    <property type="match status" value="1"/>
</dbReference>
<dbReference type="Gene3D" id="3.40.50.2300">
    <property type="match status" value="1"/>
</dbReference>
<name>A0A9X3CVN6_9FLAO</name>
<dbReference type="InterPro" id="IPR011006">
    <property type="entry name" value="CheY-like_superfamily"/>
</dbReference>
<keyword evidence="7" id="KW-0812">Transmembrane</keyword>
<evidence type="ECO:0000256" key="6">
    <source>
        <dbReference type="PROSITE-ProRule" id="PRU00339"/>
    </source>
</evidence>
<keyword evidence="7" id="KW-1133">Transmembrane helix</keyword>
<dbReference type="EC" id="2.7.13.3" evidence="2"/>
<keyword evidence="4" id="KW-0902">Two-component regulatory system</keyword>
<dbReference type="Pfam" id="PF13181">
    <property type="entry name" value="TPR_8"/>
    <property type="match status" value="2"/>
</dbReference>
<dbReference type="CDD" id="cd17546">
    <property type="entry name" value="REC_hyHK_CKI1_RcsC-like"/>
    <property type="match status" value="1"/>
</dbReference>
<dbReference type="CDD" id="cd00082">
    <property type="entry name" value="HisKA"/>
    <property type="match status" value="1"/>
</dbReference>
<dbReference type="InterPro" id="IPR036097">
    <property type="entry name" value="HisK_dim/P_sf"/>
</dbReference>
<keyword evidence="6" id="KW-0802">TPR repeat</keyword>
<evidence type="ECO:0000256" key="7">
    <source>
        <dbReference type="SAM" id="Phobius"/>
    </source>
</evidence>
<dbReference type="Pfam" id="PF13424">
    <property type="entry name" value="TPR_12"/>
    <property type="match status" value="1"/>
</dbReference>
<keyword evidence="8" id="KW-0732">Signal</keyword>
<protein>
    <recommendedName>
        <fullName evidence="2">histidine kinase</fullName>
        <ecNumber evidence="2">2.7.13.3</ecNumber>
    </recommendedName>
</protein>
<dbReference type="InterPro" id="IPR005467">
    <property type="entry name" value="His_kinase_dom"/>
</dbReference>
<feature type="transmembrane region" description="Helical" evidence="7">
    <location>
        <begin position="310"/>
        <end position="329"/>
    </location>
</feature>
<dbReference type="InterPro" id="IPR003594">
    <property type="entry name" value="HATPase_dom"/>
</dbReference>
<dbReference type="Gene3D" id="1.10.287.130">
    <property type="match status" value="1"/>
</dbReference>
<evidence type="ECO:0000259" key="10">
    <source>
        <dbReference type="PROSITE" id="PS50110"/>
    </source>
</evidence>
<dbReference type="InterPro" id="IPR019734">
    <property type="entry name" value="TPR_rpt"/>
</dbReference>
<dbReference type="GO" id="GO:0000155">
    <property type="term" value="F:phosphorelay sensor kinase activity"/>
    <property type="evidence" value="ECO:0007669"/>
    <property type="project" value="InterPro"/>
</dbReference>
<sequence>MNSKFVSLCFAVWVSALSLAQTEEEISGDSIRKLLDMSTGAMYEYEYSKAIDYSLRLIQLAEKKEDYYNLYHGYNNLGITYDELLDTIRARKSYEKALGYAELVNNDTLLWWAYNNLGNIFTSNKETIEQGFAYYDKAIEAASHLNDPDSRATPLLNKGWTYLDLKRYDEAYPYLLKVEKIIKDFKDPFIHTQLASLFGIYHSGKNNYEKSRKYFEEAIKIAEKDSLILDAVTAYDGFAKVLFKNGEYEEAYRALEKYVEYDALLYEKEKLKQMEASQARFETQQYRENLETAEREQLYKDQVIEKSEQISAIMLISLTLMLLFILLLIRNNKSRKKLIHQLKENNKELLSAKEKAEHLSHLKSRFFSTVSHELRTPLYGVVGLTSLLLEDNNNKKLEGDLKSLKFSADYLLALINDVLQMNKMESRLVSLENTPFNIHGLMKGIVKSFEFTRHQNSNTVELQISDNIPRTLIGDSVRLSQIIMNLVGNAVKFTERGKVWIKANCISCENGKCLIYFEVGDTGMGIPKNKQQEIFEEFSQLKANNYNYQGTGLGLPIVRNLLKLFNSEIHLKSEEGKGSVFSFEILFEKSETEEAVTQPGDLEISEESVLKKALIVDDNRINQVVTRRILEKRNFECKVAGDGYEAIALLKQEDFGLVLMDVNMPGLSGMETTRLIRKFNPEVPVIALTAVEIQEMREEILNSGMSDIIVKPYDIPTFFSTIYRNLKVAVNADEE</sequence>
<dbReference type="SUPFAM" id="SSF48452">
    <property type="entry name" value="TPR-like"/>
    <property type="match status" value="1"/>
</dbReference>
<dbReference type="InterPro" id="IPR036890">
    <property type="entry name" value="HATPase_C_sf"/>
</dbReference>
<dbReference type="CDD" id="cd16922">
    <property type="entry name" value="HATPase_EvgS-ArcB-TorS-like"/>
    <property type="match status" value="1"/>
</dbReference>
<dbReference type="PROSITE" id="PS50005">
    <property type="entry name" value="TPR"/>
    <property type="match status" value="1"/>
</dbReference>
<evidence type="ECO:0000313" key="11">
    <source>
        <dbReference type="EMBL" id="MCX2837539.1"/>
    </source>
</evidence>
<gene>
    <name evidence="11" type="ORF">OQ279_05180</name>
</gene>
<dbReference type="PROSITE" id="PS50110">
    <property type="entry name" value="RESPONSE_REGULATORY"/>
    <property type="match status" value="1"/>
</dbReference>
<dbReference type="InterPro" id="IPR001789">
    <property type="entry name" value="Sig_transdc_resp-reg_receiver"/>
</dbReference>
<feature type="domain" description="Histidine kinase" evidence="9">
    <location>
        <begin position="369"/>
        <end position="589"/>
    </location>
</feature>
<dbReference type="Proteomes" id="UP001148482">
    <property type="component" value="Unassembled WGS sequence"/>
</dbReference>
<dbReference type="PANTHER" id="PTHR45339">
    <property type="entry name" value="HYBRID SIGNAL TRANSDUCTION HISTIDINE KINASE J"/>
    <property type="match status" value="1"/>
</dbReference>
<comment type="catalytic activity">
    <reaction evidence="1">
        <text>ATP + protein L-histidine = ADP + protein N-phospho-L-histidine.</text>
        <dbReference type="EC" id="2.7.13.3"/>
    </reaction>
</comment>
<feature type="chain" id="PRO_5040733577" description="histidine kinase" evidence="8">
    <location>
        <begin position="21"/>
        <end position="735"/>
    </location>
</feature>
<dbReference type="PRINTS" id="PR00344">
    <property type="entry name" value="BCTRLSENSOR"/>
</dbReference>
<dbReference type="AlphaFoldDB" id="A0A9X3CVN6"/>
<dbReference type="EMBL" id="JAPJDA010000006">
    <property type="protein sequence ID" value="MCX2837539.1"/>
    <property type="molecule type" value="Genomic_DNA"/>
</dbReference>
<dbReference type="Gene3D" id="3.30.565.10">
    <property type="entry name" value="Histidine kinase-like ATPase, C-terminal domain"/>
    <property type="match status" value="1"/>
</dbReference>
<evidence type="ECO:0000256" key="1">
    <source>
        <dbReference type="ARBA" id="ARBA00000085"/>
    </source>
</evidence>
<feature type="signal peptide" evidence="8">
    <location>
        <begin position="1"/>
        <end position="20"/>
    </location>
</feature>
<dbReference type="InterPro" id="IPR004358">
    <property type="entry name" value="Sig_transdc_His_kin-like_C"/>
</dbReference>
<evidence type="ECO:0000256" key="4">
    <source>
        <dbReference type="ARBA" id="ARBA00023012"/>
    </source>
</evidence>
<comment type="caution">
    <text evidence="11">The sequence shown here is derived from an EMBL/GenBank/DDBJ whole genome shotgun (WGS) entry which is preliminary data.</text>
</comment>
<dbReference type="SMART" id="SM00448">
    <property type="entry name" value="REC"/>
    <property type="match status" value="1"/>
</dbReference>
<evidence type="ECO:0000256" key="8">
    <source>
        <dbReference type="SAM" id="SignalP"/>
    </source>
</evidence>
<feature type="repeat" description="TPR" evidence="6">
    <location>
        <begin position="192"/>
        <end position="225"/>
    </location>
</feature>
<dbReference type="SUPFAM" id="SSF55874">
    <property type="entry name" value="ATPase domain of HSP90 chaperone/DNA topoisomerase II/histidine kinase"/>
    <property type="match status" value="1"/>
</dbReference>
<evidence type="ECO:0000259" key="9">
    <source>
        <dbReference type="PROSITE" id="PS50109"/>
    </source>
</evidence>
<evidence type="ECO:0000313" key="12">
    <source>
        <dbReference type="Proteomes" id="UP001148482"/>
    </source>
</evidence>
<dbReference type="PANTHER" id="PTHR45339:SF1">
    <property type="entry name" value="HYBRID SIGNAL TRANSDUCTION HISTIDINE KINASE J"/>
    <property type="match status" value="1"/>
</dbReference>